<protein>
    <submittedName>
        <fullName evidence="4">Venom allergen 5-like</fullName>
    </submittedName>
</protein>
<dbReference type="SMART" id="SM00198">
    <property type="entry name" value="SCP"/>
    <property type="match status" value="1"/>
</dbReference>
<proteinExistence type="predicted"/>
<dbReference type="RefSeq" id="XP_028139751.1">
    <property type="nucleotide sequence ID" value="XM_028283950.1"/>
</dbReference>
<dbReference type="PANTHER" id="PTHR10334">
    <property type="entry name" value="CYSTEINE-RICH SECRETORY PROTEIN-RELATED"/>
    <property type="match status" value="1"/>
</dbReference>
<dbReference type="PRINTS" id="PR00838">
    <property type="entry name" value="V5ALLERGEN"/>
</dbReference>
<evidence type="ECO:0000259" key="3">
    <source>
        <dbReference type="SMART" id="SM00198"/>
    </source>
</evidence>
<dbReference type="InterPro" id="IPR002413">
    <property type="entry name" value="V5_allergen-like"/>
</dbReference>
<dbReference type="SUPFAM" id="SSF55797">
    <property type="entry name" value="PR-1-like"/>
    <property type="match status" value="1"/>
</dbReference>
<dbReference type="InterPro" id="IPR001283">
    <property type="entry name" value="CRISP-related"/>
</dbReference>
<dbReference type="InterPro" id="IPR014044">
    <property type="entry name" value="CAP_dom"/>
</dbReference>
<gene>
    <name evidence="4" type="primary">LOC114333949</name>
</gene>
<keyword evidence="2" id="KW-0964">Secreted</keyword>
<dbReference type="Pfam" id="PF00188">
    <property type="entry name" value="CAP"/>
    <property type="match status" value="1"/>
</dbReference>
<dbReference type="AlphaFoldDB" id="A0A6P7FTW2"/>
<evidence type="ECO:0000256" key="2">
    <source>
        <dbReference type="ARBA" id="ARBA00022525"/>
    </source>
</evidence>
<name>A0A6P7FTW2_DIAVI</name>
<feature type="domain" description="SCP" evidence="3">
    <location>
        <begin position="93"/>
        <end position="204"/>
    </location>
</feature>
<dbReference type="InParanoid" id="A0A6P7FTW2"/>
<sequence length="206" mass="23719">MYSYKIIFYVYLTISFCSGEDSLNYLSIEKNREWFKNFTQKGTIRNRYCSVCCIDTSKEYLTKICGKHTLCLYPKEVYGAGCRGVLDIPFVQEEIDAIVDAHNTIRNRVALGLEHRGNPGPQPQASNMREIEWNSELANTAQRWASQCIYAHDICRDTDKYPVGQNIARGTFATNYDISFIAGWYKNVQWINASDVSRYQNTSARI</sequence>
<organism evidence="4">
    <name type="scientific">Diabrotica virgifera virgifera</name>
    <name type="common">western corn rootworm</name>
    <dbReference type="NCBI Taxonomy" id="50390"/>
    <lineage>
        <taxon>Eukaryota</taxon>
        <taxon>Metazoa</taxon>
        <taxon>Ecdysozoa</taxon>
        <taxon>Arthropoda</taxon>
        <taxon>Hexapoda</taxon>
        <taxon>Insecta</taxon>
        <taxon>Pterygota</taxon>
        <taxon>Neoptera</taxon>
        <taxon>Endopterygota</taxon>
        <taxon>Coleoptera</taxon>
        <taxon>Polyphaga</taxon>
        <taxon>Cucujiformia</taxon>
        <taxon>Chrysomeloidea</taxon>
        <taxon>Chrysomelidae</taxon>
        <taxon>Galerucinae</taxon>
        <taxon>Diabroticina</taxon>
        <taxon>Diabroticites</taxon>
        <taxon>Diabrotica</taxon>
    </lineage>
</organism>
<evidence type="ECO:0000256" key="1">
    <source>
        <dbReference type="ARBA" id="ARBA00004613"/>
    </source>
</evidence>
<dbReference type="GO" id="GO:0005576">
    <property type="term" value="C:extracellular region"/>
    <property type="evidence" value="ECO:0007669"/>
    <property type="project" value="UniProtKB-SubCell"/>
</dbReference>
<reference evidence="4" key="1">
    <citation type="submission" date="2025-08" db="UniProtKB">
        <authorList>
            <consortium name="RefSeq"/>
        </authorList>
    </citation>
    <scope>IDENTIFICATION</scope>
    <source>
        <tissue evidence="4">Whole insect</tissue>
    </source>
</reference>
<accession>A0A6P7FTW2</accession>
<dbReference type="InterPro" id="IPR035940">
    <property type="entry name" value="CAP_sf"/>
</dbReference>
<evidence type="ECO:0000313" key="4">
    <source>
        <dbReference type="RefSeq" id="XP_028139751.1"/>
    </source>
</evidence>
<dbReference type="Gene3D" id="3.40.33.10">
    <property type="entry name" value="CAP"/>
    <property type="match status" value="1"/>
</dbReference>
<comment type="subcellular location">
    <subcellularLocation>
        <location evidence="1">Secreted</location>
    </subcellularLocation>
</comment>
<dbReference type="CDD" id="cd05380">
    <property type="entry name" value="CAP_euk"/>
    <property type="match status" value="1"/>
</dbReference>